<protein>
    <submittedName>
        <fullName evidence="6">Cell adhesion molecule 3-like isoform X1</fullName>
    </submittedName>
</protein>
<keyword evidence="2" id="KW-0472">Membrane</keyword>
<dbReference type="CDD" id="cd00096">
    <property type="entry name" value="Ig"/>
    <property type="match status" value="1"/>
</dbReference>
<reference evidence="6" key="2">
    <citation type="submission" date="2025-08" db="UniProtKB">
        <authorList>
            <consortium name="RefSeq"/>
        </authorList>
    </citation>
    <scope>IDENTIFICATION</scope>
    <source>
        <strain evidence="6">S238N-H82</strain>
        <tissue evidence="6">Testes</tissue>
    </source>
</reference>
<feature type="transmembrane region" description="Helical" evidence="2">
    <location>
        <begin position="351"/>
        <end position="373"/>
    </location>
</feature>
<evidence type="ECO:0000256" key="1">
    <source>
        <dbReference type="SAM" id="MobiDB-lite"/>
    </source>
</evidence>
<evidence type="ECO:0000313" key="6">
    <source>
        <dbReference type="RefSeq" id="XP_035660092.1"/>
    </source>
</evidence>
<keyword evidence="3" id="KW-0732">Signal</keyword>
<dbReference type="KEGG" id="bfo:118404833"/>
<dbReference type="PROSITE" id="PS50835">
    <property type="entry name" value="IG_LIKE"/>
    <property type="match status" value="3"/>
</dbReference>
<feature type="domain" description="Ig-like" evidence="4">
    <location>
        <begin position="142"/>
        <end position="235"/>
    </location>
</feature>
<dbReference type="InterPro" id="IPR003598">
    <property type="entry name" value="Ig_sub2"/>
</dbReference>
<accession>A0A9J7HMQ9</accession>
<dbReference type="OMA" id="ICDERRY"/>
<reference evidence="5" key="1">
    <citation type="journal article" date="2020" name="Nat. Ecol. Evol.">
        <title>Deeply conserved synteny resolves early events in vertebrate evolution.</title>
        <authorList>
            <person name="Simakov O."/>
            <person name="Marletaz F."/>
            <person name="Yue J.X."/>
            <person name="O'Connell B."/>
            <person name="Jenkins J."/>
            <person name="Brandt A."/>
            <person name="Calef R."/>
            <person name="Tung C.H."/>
            <person name="Huang T.K."/>
            <person name="Schmutz J."/>
            <person name="Satoh N."/>
            <person name="Yu J.K."/>
            <person name="Putnam N.H."/>
            <person name="Green R.E."/>
            <person name="Rokhsar D.S."/>
        </authorList>
    </citation>
    <scope>NUCLEOTIDE SEQUENCE [LARGE SCALE GENOMIC DNA]</scope>
    <source>
        <strain evidence="5">S238N-H82</strain>
    </source>
</reference>
<dbReference type="SUPFAM" id="SSF48726">
    <property type="entry name" value="Immunoglobulin"/>
    <property type="match status" value="3"/>
</dbReference>
<dbReference type="Pfam" id="PF07686">
    <property type="entry name" value="V-set"/>
    <property type="match status" value="1"/>
</dbReference>
<name>A0A9J7HMQ9_BRAFL</name>
<dbReference type="PANTHER" id="PTHR45889">
    <property type="entry name" value="IG-LIKE DOMAIN-CONTAINING PROTEIN"/>
    <property type="match status" value="1"/>
</dbReference>
<dbReference type="InterPro" id="IPR003599">
    <property type="entry name" value="Ig_sub"/>
</dbReference>
<evidence type="ECO:0000256" key="2">
    <source>
        <dbReference type="SAM" id="Phobius"/>
    </source>
</evidence>
<feature type="compositionally biased region" description="Polar residues" evidence="1">
    <location>
        <begin position="412"/>
        <end position="421"/>
    </location>
</feature>
<evidence type="ECO:0000256" key="3">
    <source>
        <dbReference type="SAM" id="SignalP"/>
    </source>
</evidence>
<evidence type="ECO:0000259" key="4">
    <source>
        <dbReference type="PROSITE" id="PS50835"/>
    </source>
</evidence>
<dbReference type="RefSeq" id="XP_035660092.1">
    <property type="nucleotide sequence ID" value="XM_035804199.1"/>
</dbReference>
<evidence type="ECO:0000313" key="5">
    <source>
        <dbReference type="Proteomes" id="UP000001554"/>
    </source>
</evidence>
<dbReference type="SMART" id="SM00409">
    <property type="entry name" value="IG"/>
    <property type="match status" value="2"/>
</dbReference>
<dbReference type="Pfam" id="PF13927">
    <property type="entry name" value="Ig_3"/>
    <property type="match status" value="1"/>
</dbReference>
<feature type="region of interest" description="Disordered" evidence="1">
    <location>
        <begin position="379"/>
        <end position="465"/>
    </location>
</feature>
<dbReference type="InterPro" id="IPR007110">
    <property type="entry name" value="Ig-like_dom"/>
</dbReference>
<organism evidence="5 6">
    <name type="scientific">Branchiostoma floridae</name>
    <name type="common">Florida lancelet</name>
    <name type="synonym">Amphioxus</name>
    <dbReference type="NCBI Taxonomy" id="7739"/>
    <lineage>
        <taxon>Eukaryota</taxon>
        <taxon>Metazoa</taxon>
        <taxon>Chordata</taxon>
        <taxon>Cephalochordata</taxon>
        <taxon>Leptocardii</taxon>
        <taxon>Amphioxiformes</taxon>
        <taxon>Branchiostomatidae</taxon>
        <taxon>Branchiostoma</taxon>
    </lineage>
</organism>
<keyword evidence="2" id="KW-0812">Transmembrane</keyword>
<proteinExistence type="predicted"/>
<dbReference type="Proteomes" id="UP000001554">
    <property type="component" value="Chromosome 17"/>
</dbReference>
<keyword evidence="5" id="KW-1185">Reference proteome</keyword>
<feature type="domain" description="Ig-like" evidence="4">
    <location>
        <begin position="10"/>
        <end position="133"/>
    </location>
</feature>
<dbReference type="AlphaFoldDB" id="A0A9J7HMQ9"/>
<dbReference type="InterPro" id="IPR013783">
    <property type="entry name" value="Ig-like_fold"/>
</dbReference>
<keyword evidence="2" id="KW-1133">Transmembrane helix</keyword>
<feature type="domain" description="Ig-like" evidence="4">
    <location>
        <begin position="241"/>
        <end position="329"/>
    </location>
</feature>
<dbReference type="InterPro" id="IPR036179">
    <property type="entry name" value="Ig-like_dom_sf"/>
</dbReference>
<feature type="chain" id="PRO_5039933730" evidence="3">
    <location>
        <begin position="21"/>
        <end position="465"/>
    </location>
</feature>
<dbReference type="SMART" id="SM00406">
    <property type="entry name" value="IGv"/>
    <property type="match status" value="1"/>
</dbReference>
<sequence>MTRHLLSFLPLLLLTKAALAQLTVQSPQPSVQVPLGQPAVLPCTYTLGSGDSLREIKWYERTMGGNRVPVVFYFTNPPQETAFRGYEGRASLVTADASTASLRLNETRFSDNGQFECLVGAMVSGVPQEVTANIDLRVLVAPHAPKITGDYSEATGHLNLTCTALHGFPAANLTWYRDGVAVPAGRVDVVTDGQGYQDARVSVNFTVRANSSGAGTVTYRCDASHPSLTTAMQVSGKLGPPIVTGITTSPANIESLMEYDDVTLTCAAEGGLVLEPTYQWSRDGTSLPDGAVAAGNTLKIVFASPKDSGTYRCTASNVLGSTNAKKTLQFKEQPLIREPQTQEDSGLPGEITLVIVLAVFAGLGAFGGAAYYIRRRKQSQDEEAPEVVEEEPKPVVAPRSILKAPPVPMAQQRPSLTNQNVPPAALVDQGRPSHSNPRPEGAPSGVQERGYDNPASKGDEFNPQY</sequence>
<dbReference type="Gene3D" id="2.60.40.10">
    <property type="entry name" value="Immunoglobulins"/>
    <property type="match status" value="3"/>
</dbReference>
<dbReference type="PANTHER" id="PTHR45889:SF8">
    <property type="entry name" value="IG-LIKE DOMAIN-CONTAINING PROTEIN"/>
    <property type="match status" value="1"/>
</dbReference>
<feature type="signal peptide" evidence="3">
    <location>
        <begin position="1"/>
        <end position="20"/>
    </location>
</feature>
<gene>
    <name evidence="6" type="primary">LOC118404833</name>
</gene>
<dbReference type="OrthoDB" id="5843397at2759"/>
<dbReference type="GeneID" id="118404833"/>
<dbReference type="InterPro" id="IPR013106">
    <property type="entry name" value="Ig_V-set"/>
</dbReference>
<dbReference type="SMART" id="SM00408">
    <property type="entry name" value="IGc2"/>
    <property type="match status" value="3"/>
</dbReference>